<feature type="transmembrane region" description="Helical" evidence="7">
    <location>
        <begin position="576"/>
        <end position="596"/>
    </location>
</feature>
<keyword evidence="9" id="KW-1185">Reference proteome</keyword>
<dbReference type="GO" id="GO:0030288">
    <property type="term" value="C:outer membrane-bounded periplasmic space"/>
    <property type="evidence" value="ECO:0007669"/>
    <property type="project" value="TreeGrafter"/>
</dbReference>
<comment type="subcellular location">
    <subcellularLocation>
        <location evidence="1">Membrane</location>
        <topology evidence="1">Multi-pass membrane protein</topology>
    </subcellularLocation>
</comment>
<organism evidence="8 9">
    <name type="scientific">Cryobacterium psychrophilum</name>
    <dbReference type="NCBI Taxonomy" id="41988"/>
    <lineage>
        <taxon>Bacteria</taxon>
        <taxon>Bacillati</taxon>
        <taxon>Actinomycetota</taxon>
        <taxon>Actinomycetes</taxon>
        <taxon>Micrococcales</taxon>
        <taxon>Microbacteriaceae</taxon>
        <taxon>Cryobacterium</taxon>
    </lineage>
</organism>
<protein>
    <submittedName>
        <fullName evidence="8">Extracellular solute-binding protein</fullName>
    </submittedName>
</protein>
<feature type="region of interest" description="Disordered" evidence="6">
    <location>
        <begin position="410"/>
        <end position="435"/>
    </location>
</feature>
<dbReference type="SUPFAM" id="SSF161098">
    <property type="entry name" value="MetI-like"/>
    <property type="match status" value="1"/>
</dbReference>
<dbReference type="AlphaFoldDB" id="A0A4Y8KYJ6"/>
<evidence type="ECO:0000256" key="2">
    <source>
        <dbReference type="ARBA" id="ARBA00022692"/>
    </source>
</evidence>
<feature type="compositionally biased region" description="Low complexity" evidence="6">
    <location>
        <begin position="663"/>
        <end position="679"/>
    </location>
</feature>
<sequence length="679" mass="73104">MLDIGYSFTQPAIDQNLLGVYVPTLIDEVPDSLKDRDGNWVGAYYGVLSIGVNADEVDVPTSFADLKDEQHKGKITVGDPRDGAAWFATVFAAALANGGILDNIQPGIDYFTDLAANGYLVNSVSNAAALSTGEAAVTFDWNYNYSGLEAEMTRSAVDLQVVVPSEGVFGNYYAQPITIDSPHPNAARLWVEWLLSDEGAISYAKSGAVPARYAAMDAAGTLPQEARDALPSTETLAQIAFPTPDQTAAAPARAAFDHAVVFRRRLTARRHPAGLRLQRRHRLAGSHHDGRLRRDRVGPHRVLRGVVVRGTRRCLPLLSSTADGDTRAARHHGHSSRAGRIRAESRDRPLALPDRQSPADSVARHRRGRVAALRELVQRLRDRVCPERRRGQPGADPDRLLHLGQRAHRPELWGRPGHRNDTRDHARHGAAPPAGATHDAVAAMTGAGTDSRSIVQAIVLVTAGLLFAVPLVASASFGFTLPQQGFSLEPIREAVADSGFALQVVQSLTLAVLTTVASFVLLIPTLVWLHLHARRWLPLAEALSVIPFVVPAVALVNGANLAFRVTVPRFLTSVDSLVPFYVMLTLPFVTAALLSFTMVLGEYVLATLLLHSTFPVFLVFLVQIGQDHPRAAAGLSLITIVGTLLLLSALTGPGLSRRRRTSRPPAVAAASSPNVRSAS</sequence>
<dbReference type="GO" id="GO:0015888">
    <property type="term" value="P:thiamine transport"/>
    <property type="evidence" value="ECO:0007669"/>
    <property type="project" value="TreeGrafter"/>
</dbReference>
<feature type="region of interest" description="Disordered" evidence="6">
    <location>
        <begin position="323"/>
        <end position="365"/>
    </location>
</feature>
<dbReference type="SUPFAM" id="SSF53850">
    <property type="entry name" value="Periplasmic binding protein-like II"/>
    <property type="match status" value="1"/>
</dbReference>
<evidence type="ECO:0000256" key="4">
    <source>
        <dbReference type="ARBA" id="ARBA00022989"/>
    </source>
</evidence>
<comment type="caution">
    <text evidence="8">The sequence shown here is derived from an EMBL/GenBank/DDBJ whole genome shotgun (WGS) entry which is preliminary data.</text>
</comment>
<dbReference type="Gene3D" id="1.10.3720.10">
    <property type="entry name" value="MetI-like"/>
    <property type="match status" value="1"/>
</dbReference>
<dbReference type="PANTHER" id="PTHR30006">
    <property type="entry name" value="THIAMINE-BINDING PERIPLASMIC PROTEIN-RELATED"/>
    <property type="match status" value="1"/>
</dbReference>
<evidence type="ECO:0000256" key="6">
    <source>
        <dbReference type="SAM" id="MobiDB-lite"/>
    </source>
</evidence>
<dbReference type="GO" id="GO:0030976">
    <property type="term" value="F:thiamine pyrophosphate binding"/>
    <property type="evidence" value="ECO:0007669"/>
    <property type="project" value="TreeGrafter"/>
</dbReference>
<name>A0A4Y8KYJ6_9MICO</name>
<keyword evidence="4 7" id="KW-1133">Transmembrane helix</keyword>
<dbReference type="PANTHER" id="PTHR30006:SF2">
    <property type="entry name" value="ABC TRANSPORTER SUBSTRATE-BINDING PROTEIN"/>
    <property type="match status" value="1"/>
</dbReference>
<keyword evidence="2 7" id="KW-0812">Transmembrane</keyword>
<gene>
    <name evidence="8" type="ORF">E3T53_00860</name>
</gene>
<feature type="transmembrane region" description="Helical" evidence="7">
    <location>
        <begin position="500"/>
        <end position="529"/>
    </location>
</feature>
<dbReference type="EMBL" id="SOHQ01000001">
    <property type="protein sequence ID" value="TFD82451.1"/>
    <property type="molecule type" value="Genomic_DNA"/>
</dbReference>
<feature type="transmembrane region" description="Helical" evidence="7">
    <location>
        <begin position="536"/>
        <end position="556"/>
    </location>
</feature>
<evidence type="ECO:0000313" key="8">
    <source>
        <dbReference type="EMBL" id="TFD82451.1"/>
    </source>
</evidence>
<dbReference type="Proteomes" id="UP000298218">
    <property type="component" value="Unassembled WGS sequence"/>
</dbReference>
<reference evidence="8 9" key="1">
    <citation type="submission" date="2019-03" db="EMBL/GenBank/DDBJ databases">
        <title>Genomics of glacier-inhabiting Cryobacterium strains.</title>
        <authorList>
            <person name="Liu Q."/>
            <person name="Xin Y.-H."/>
        </authorList>
    </citation>
    <scope>NUCLEOTIDE SEQUENCE [LARGE SCALE GENOMIC DNA]</scope>
    <source>
        <strain evidence="8 9">CGMCC 1.4292</strain>
    </source>
</reference>
<feature type="compositionally biased region" description="Basic and acidic residues" evidence="6">
    <location>
        <begin position="410"/>
        <end position="424"/>
    </location>
</feature>
<dbReference type="Gene3D" id="3.40.190.10">
    <property type="entry name" value="Periplasmic binding protein-like II"/>
    <property type="match status" value="1"/>
</dbReference>
<evidence type="ECO:0000256" key="1">
    <source>
        <dbReference type="ARBA" id="ARBA00004141"/>
    </source>
</evidence>
<evidence type="ECO:0000256" key="5">
    <source>
        <dbReference type="ARBA" id="ARBA00023136"/>
    </source>
</evidence>
<accession>A0A4Y8KYJ6</accession>
<evidence type="ECO:0000256" key="3">
    <source>
        <dbReference type="ARBA" id="ARBA00022729"/>
    </source>
</evidence>
<feature type="transmembrane region" description="Helical" evidence="7">
    <location>
        <begin position="631"/>
        <end position="650"/>
    </location>
</feature>
<dbReference type="InterPro" id="IPR035906">
    <property type="entry name" value="MetI-like_sf"/>
</dbReference>
<feature type="transmembrane region" description="Helical" evidence="7">
    <location>
        <begin position="454"/>
        <end position="480"/>
    </location>
</feature>
<evidence type="ECO:0000256" key="7">
    <source>
        <dbReference type="SAM" id="Phobius"/>
    </source>
</evidence>
<dbReference type="GO" id="GO:0016020">
    <property type="term" value="C:membrane"/>
    <property type="evidence" value="ECO:0007669"/>
    <property type="project" value="UniProtKB-SubCell"/>
</dbReference>
<keyword evidence="3" id="KW-0732">Signal</keyword>
<feature type="region of interest" description="Disordered" evidence="6">
    <location>
        <begin position="655"/>
        <end position="679"/>
    </location>
</feature>
<keyword evidence="5 7" id="KW-0472">Membrane</keyword>
<dbReference type="Pfam" id="PF13343">
    <property type="entry name" value="SBP_bac_6"/>
    <property type="match status" value="1"/>
</dbReference>
<dbReference type="GO" id="GO:0030975">
    <property type="term" value="F:thiamine binding"/>
    <property type="evidence" value="ECO:0007669"/>
    <property type="project" value="TreeGrafter"/>
</dbReference>
<dbReference type="OrthoDB" id="366726at2"/>
<proteinExistence type="predicted"/>
<evidence type="ECO:0000313" key="9">
    <source>
        <dbReference type="Proteomes" id="UP000298218"/>
    </source>
</evidence>
<feature type="transmembrane region" description="Helical" evidence="7">
    <location>
        <begin position="603"/>
        <end position="625"/>
    </location>
</feature>
<feature type="compositionally biased region" description="Basic residues" evidence="6">
    <location>
        <begin position="329"/>
        <end position="340"/>
    </location>
</feature>